<sequence length="84" mass="8709">MSSRPSAESYLLELRIVPRALAAPVIPAAAAADATDGRPGKWRAPAVVASDGASFAVPHQARQFTAERKGPDGSQQQVDDLVAA</sequence>
<comment type="caution">
    <text evidence="2">The sequence shown here is derived from an EMBL/GenBank/DDBJ whole genome shotgun (WGS) entry which is preliminary data.</text>
</comment>
<evidence type="ECO:0000313" key="2">
    <source>
        <dbReference type="EMBL" id="GAA1104010.1"/>
    </source>
</evidence>
<dbReference type="Proteomes" id="UP001499987">
    <property type="component" value="Unassembled WGS sequence"/>
</dbReference>
<name>A0ABP4EGC5_9ACTN</name>
<gene>
    <name evidence="2" type="ORF">GCM10009663_52910</name>
</gene>
<evidence type="ECO:0008006" key="4">
    <source>
        <dbReference type="Google" id="ProtNLM"/>
    </source>
</evidence>
<proteinExistence type="predicted"/>
<protein>
    <recommendedName>
        <fullName evidence="4">DUF397 domain-containing protein</fullName>
    </recommendedName>
</protein>
<accession>A0ABP4EGC5</accession>
<evidence type="ECO:0000313" key="3">
    <source>
        <dbReference type="Proteomes" id="UP001499987"/>
    </source>
</evidence>
<reference evidence="3" key="1">
    <citation type="journal article" date="2019" name="Int. J. Syst. Evol. Microbiol.">
        <title>The Global Catalogue of Microorganisms (GCM) 10K type strain sequencing project: providing services to taxonomists for standard genome sequencing and annotation.</title>
        <authorList>
            <consortium name="The Broad Institute Genomics Platform"/>
            <consortium name="The Broad Institute Genome Sequencing Center for Infectious Disease"/>
            <person name="Wu L."/>
            <person name="Ma J."/>
        </authorList>
    </citation>
    <scope>NUCLEOTIDE SEQUENCE [LARGE SCALE GENOMIC DNA]</scope>
    <source>
        <strain evidence="3">JCM 13002</strain>
    </source>
</reference>
<dbReference type="EMBL" id="BAAALD010000061">
    <property type="protein sequence ID" value="GAA1104010.1"/>
    <property type="molecule type" value="Genomic_DNA"/>
</dbReference>
<feature type="region of interest" description="Disordered" evidence="1">
    <location>
        <begin position="63"/>
        <end position="84"/>
    </location>
</feature>
<keyword evidence="3" id="KW-1185">Reference proteome</keyword>
<evidence type="ECO:0000256" key="1">
    <source>
        <dbReference type="SAM" id="MobiDB-lite"/>
    </source>
</evidence>
<organism evidence="2 3">
    <name type="scientific">Kitasatospora arboriphila</name>
    <dbReference type="NCBI Taxonomy" id="258052"/>
    <lineage>
        <taxon>Bacteria</taxon>
        <taxon>Bacillati</taxon>
        <taxon>Actinomycetota</taxon>
        <taxon>Actinomycetes</taxon>
        <taxon>Kitasatosporales</taxon>
        <taxon>Streptomycetaceae</taxon>
        <taxon>Kitasatospora</taxon>
    </lineage>
</organism>